<evidence type="ECO:0000256" key="1">
    <source>
        <dbReference type="SAM" id="Coils"/>
    </source>
</evidence>
<dbReference type="Proteomes" id="UP000177369">
    <property type="component" value="Unassembled WGS sequence"/>
</dbReference>
<feature type="coiled-coil region" evidence="1">
    <location>
        <begin position="32"/>
        <end position="155"/>
    </location>
</feature>
<evidence type="ECO:0008006" key="4">
    <source>
        <dbReference type="Google" id="ProtNLM"/>
    </source>
</evidence>
<accession>A0A1F5G9T4</accession>
<protein>
    <recommendedName>
        <fullName evidence="4">DUF2130 domain-containing protein</fullName>
    </recommendedName>
</protein>
<proteinExistence type="predicted"/>
<dbReference type="Pfam" id="PF09903">
    <property type="entry name" value="DUF2130"/>
    <property type="match status" value="1"/>
</dbReference>
<name>A0A1F5G9T4_9BACT</name>
<evidence type="ECO:0000313" key="3">
    <source>
        <dbReference type="Proteomes" id="UP000177369"/>
    </source>
</evidence>
<gene>
    <name evidence="2" type="ORF">A3D04_00225</name>
</gene>
<sequence length="382" mass="43403">MSNTITCPHCKKLVEISEALRHEFEASNKEELEKAKKEAVEIATQKVAEKAEFKLKDSKNENEELKSQNKGLRNQLLELNKTVRALNEKLEKTDLEIQKKVSEELKQAKEEIYKDEKEKSQIQIDELRKQLEDTKKALTEAQRKAQQSSQQLQGEVLELNLEELLIDSFPHDSIEPIGKGVKGADVRQTVKSPKGYPCGVILWESKRTKGWTDSWISKLKGDLRAEKANIPVIVSESLPQNIKGMGLRDGVWVVSFSLILPLASLLRKNLLDIGYQKAVSLDRGSKADSLYEYITGHEFRQQVEAMLEVYKEMGDQVNKERVAFEKSWAAREAQVKRLFLSTANIYGSMQGKVGFSSLPQIRDLELLELESGEDDKEKAENS</sequence>
<comment type="caution">
    <text evidence="2">The sequence shown here is derived from an EMBL/GenBank/DDBJ whole genome shotgun (WGS) entry which is preliminary data.</text>
</comment>
<reference evidence="2 3" key="1">
    <citation type="journal article" date="2016" name="Nat. Commun.">
        <title>Thousands of microbial genomes shed light on interconnected biogeochemical processes in an aquifer system.</title>
        <authorList>
            <person name="Anantharaman K."/>
            <person name="Brown C.T."/>
            <person name="Hug L.A."/>
            <person name="Sharon I."/>
            <person name="Castelle C.J."/>
            <person name="Probst A.J."/>
            <person name="Thomas B.C."/>
            <person name="Singh A."/>
            <person name="Wilkins M.J."/>
            <person name="Karaoz U."/>
            <person name="Brodie E.L."/>
            <person name="Williams K.H."/>
            <person name="Hubbard S.S."/>
            <person name="Banfield J.F."/>
        </authorList>
    </citation>
    <scope>NUCLEOTIDE SEQUENCE [LARGE SCALE GENOMIC DNA]</scope>
</reference>
<organism evidence="2 3">
    <name type="scientific">Candidatus Curtissbacteria bacterium RIFCSPHIGHO2_02_FULL_40_16b</name>
    <dbReference type="NCBI Taxonomy" id="1797714"/>
    <lineage>
        <taxon>Bacteria</taxon>
        <taxon>Candidatus Curtissiibacteriota</taxon>
    </lineage>
</organism>
<evidence type="ECO:0000313" key="2">
    <source>
        <dbReference type="EMBL" id="OGD88642.1"/>
    </source>
</evidence>
<dbReference type="InterPro" id="IPR019219">
    <property type="entry name" value="DUF2130"/>
</dbReference>
<dbReference type="STRING" id="1797714.A3D04_00225"/>
<dbReference type="AlphaFoldDB" id="A0A1F5G9T4"/>
<dbReference type="EMBL" id="MFBD01000021">
    <property type="protein sequence ID" value="OGD88642.1"/>
    <property type="molecule type" value="Genomic_DNA"/>
</dbReference>
<keyword evidence="1" id="KW-0175">Coiled coil</keyword>